<name>A0A151TBF3_CAJCA</name>
<evidence type="ECO:0000256" key="1">
    <source>
        <dbReference type="SAM" id="MobiDB-lite"/>
    </source>
</evidence>
<keyword evidence="3" id="KW-1185">Reference proteome</keyword>
<organism evidence="2 3">
    <name type="scientific">Cajanus cajan</name>
    <name type="common">Pigeon pea</name>
    <name type="synonym">Cajanus indicus</name>
    <dbReference type="NCBI Taxonomy" id="3821"/>
    <lineage>
        <taxon>Eukaryota</taxon>
        <taxon>Viridiplantae</taxon>
        <taxon>Streptophyta</taxon>
        <taxon>Embryophyta</taxon>
        <taxon>Tracheophyta</taxon>
        <taxon>Spermatophyta</taxon>
        <taxon>Magnoliopsida</taxon>
        <taxon>eudicotyledons</taxon>
        <taxon>Gunneridae</taxon>
        <taxon>Pentapetalae</taxon>
        <taxon>rosids</taxon>
        <taxon>fabids</taxon>
        <taxon>Fabales</taxon>
        <taxon>Fabaceae</taxon>
        <taxon>Papilionoideae</taxon>
        <taxon>50 kb inversion clade</taxon>
        <taxon>NPAAA clade</taxon>
        <taxon>indigoferoid/millettioid clade</taxon>
        <taxon>Phaseoleae</taxon>
        <taxon>Cajanus</taxon>
    </lineage>
</organism>
<accession>A0A151TBF3</accession>
<dbReference type="EMBL" id="CM003609">
    <property type="protein sequence ID" value="KYP64334.1"/>
    <property type="molecule type" value="Genomic_DNA"/>
</dbReference>
<feature type="non-terminal residue" evidence="2">
    <location>
        <position position="1"/>
    </location>
</feature>
<proteinExistence type="predicted"/>
<protein>
    <submittedName>
        <fullName evidence="2">Uncharacterized protein</fullName>
    </submittedName>
</protein>
<gene>
    <name evidence="2" type="ORF">KK1_018927</name>
</gene>
<reference evidence="2 3" key="1">
    <citation type="journal article" date="2012" name="Nat. Biotechnol.">
        <title>Draft genome sequence of pigeonpea (Cajanus cajan), an orphan legume crop of resource-poor farmers.</title>
        <authorList>
            <person name="Varshney R.K."/>
            <person name="Chen W."/>
            <person name="Li Y."/>
            <person name="Bharti A.K."/>
            <person name="Saxena R.K."/>
            <person name="Schlueter J.A."/>
            <person name="Donoghue M.T."/>
            <person name="Azam S."/>
            <person name="Fan G."/>
            <person name="Whaley A.M."/>
            <person name="Farmer A.D."/>
            <person name="Sheridan J."/>
            <person name="Iwata A."/>
            <person name="Tuteja R."/>
            <person name="Penmetsa R.V."/>
            <person name="Wu W."/>
            <person name="Upadhyaya H.D."/>
            <person name="Yang S.P."/>
            <person name="Shah T."/>
            <person name="Saxena K.B."/>
            <person name="Michael T."/>
            <person name="McCombie W.R."/>
            <person name="Yang B."/>
            <person name="Zhang G."/>
            <person name="Yang H."/>
            <person name="Wang J."/>
            <person name="Spillane C."/>
            <person name="Cook D.R."/>
            <person name="May G.D."/>
            <person name="Xu X."/>
            <person name="Jackson S.A."/>
        </authorList>
    </citation>
    <scope>NUCLEOTIDE SEQUENCE [LARGE SCALE GENOMIC DNA]</scope>
    <source>
        <strain evidence="3">cv. Asha</strain>
    </source>
</reference>
<evidence type="ECO:0000313" key="2">
    <source>
        <dbReference type="EMBL" id="KYP64334.1"/>
    </source>
</evidence>
<feature type="region of interest" description="Disordered" evidence="1">
    <location>
        <begin position="22"/>
        <end position="54"/>
    </location>
</feature>
<sequence length="86" mass="10237">LELLKFMRFIYTIKEHRGANDTIALKSGESSKRKEKRKSVESLSEFNSDEGFEDSTNDEISLVFKKFKNLLKKKRRLRTFHIKIKK</sequence>
<dbReference type="AlphaFoldDB" id="A0A151TBF3"/>
<dbReference type="Proteomes" id="UP000075243">
    <property type="component" value="Chromosome 7"/>
</dbReference>
<evidence type="ECO:0000313" key="3">
    <source>
        <dbReference type="Proteomes" id="UP000075243"/>
    </source>
</evidence>